<dbReference type="RefSeq" id="WP_156594878.1">
    <property type="nucleotide sequence ID" value="NZ_CACRTI010000002.1"/>
</dbReference>
<proteinExistence type="predicted"/>
<dbReference type="PROSITE" id="PS51257">
    <property type="entry name" value="PROKAR_LIPOPROTEIN"/>
    <property type="match status" value="1"/>
</dbReference>
<dbReference type="EMBL" id="CACRTI010000002">
    <property type="protein sequence ID" value="VYS86466.1"/>
    <property type="molecule type" value="Genomic_DNA"/>
</dbReference>
<gene>
    <name evidence="1" type="ORF">CALFYP1_01873</name>
</gene>
<accession>A0A6N2S064</accession>
<protein>
    <recommendedName>
        <fullName evidence="2">Lipoprotein</fullName>
    </recommendedName>
</protein>
<organism evidence="1">
    <name type="scientific">Citrobacter amalonaticus</name>
    <dbReference type="NCBI Taxonomy" id="35703"/>
    <lineage>
        <taxon>Bacteria</taxon>
        <taxon>Pseudomonadati</taxon>
        <taxon>Pseudomonadota</taxon>
        <taxon>Gammaproteobacteria</taxon>
        <taxon>Enterobacterales</taxon>
        <taxon>Enterobacteriaceae</taxon>
        <taxon>Citrobacter</taxon>
    </lineage>
</organism>
<sequence>MRAILLFVAVLGLIGCARPYGPAEKILNQELVTPNNNKEQTKITITRNKQFIGGGSGGMCKFLIAIDDRDLALIRQNQFVTAYLDKGPHKLRVSNDCATLSMGMRKTLDIIADGAEQEYITEQGVWGQYRMWRTK</sequence>
<reference evidence="1" key="1">
    <citation type="submission" date="2019-11" db="EMBL/GenBank/DDBJ databases">
        <authorList>
            <person name="Feng L."/>
        </authorList>
    </citation>
    <scope>NUCLEOTIDE SEQUENCE</scope>
    <source>
        <strain evidence="1">CAmalonaticusLFYP1</strain>
    </source>
</reference>
<evidence type="ECO:0008006" key="2">
    <source>
        <dbReference type="Google" id="ProtNLM"/>
    </source>
</evidence>
<name>A0A6N2S064_CITAM</name>
<evidence type="ECO:0000313" key="1">
    <source>
        <dbReference type="EMBL" id="VYS86466.1"/>
    </source>
</evidence>
<dbReference type="AlphaFoldDB" id="A0A6N2S064"/>